<keyword evidence="3" id="KW-1185">Reference proteome</keyword>
<dbReference type="InterPro" id="IPR036361">
    <property type="entry name" value="SAP_dom_sf"/>
</dbReference>
<proteinExistence type="predicted"/>
<name>A0A401TL03_CHIPU</name>
<feature type="non-terminal residue" evidence="2">
    <location>
        <position position="61"/>
    </location>
</feature>
<evidence type="ECO:0000313" key="2">
    <source>
        <dbReference type="EMBL" id="GCC43350.1"/>
    </source>
</evidence>
<sequence>SAAGGAEKKPKLMESMGTDEIRQHVQGGTLGKLTVPVLKEVCKQYGLKGGGKKQELIDAIT</sequence>
<feature type="non-terminal residue" evidence="2">
    <location>
        <position position="1"/>
    </location>
</feature>
<dbReference type="STRING" id="137246.A0A401TL03"/>
<dbReference type="OMA" id="TGHFAKK"/>
<dbReference type="AlphaFoldDB" id="A0A401TL03"/>
<dbReference type="Proteomes" id="UP000287033">
    <property type="component" value="Unassembled WGS sequence"/>
</dbReference>
<protein>
    <recommendedName>
        <fullName evidence="1">SAP domain-containing protein</fullName>
    </recommendedName>
</protein>
<dbReference type="OrthoDB" id="3249161at2759"/>
<dbReference type="FunFam" id="1.10.720.30:FF:000007">
    <property type="entry name" value="X-ray repair cross complementing 6"/>
    <property type="match status" value="1"/>
</dbReference>
<reference evidence="2 3" key="1">
    <citation type="journal article" date="2018" name="Nat. Ecol. Evol.">
        <title>Shark genomes provide insights into elasmobranch evolution and the origin of vertebrates.</title>
        <authorList>
            <person name="Hara Y"/>
            <person name="Yamaguchi K"/>
            <person name="Onimaru K"/>
            <person name="Kadota M"/>
            <person name="Koyanagi M"/>
            <person name="Keeley SD"/>
            <person name="Tatsumi K"/>
            <person name="Tanaka K"/>
            <person name="Motone F"/>
            <person name="Kageyama Y"/>
            <person name="Nozu R"/>
            <person name="Adachi N"/>
            <person name="Nishimura O"/>
            <person name="Nakagawa R"/>
            <person name="Tanegashima C"/>
            <person name="Kiyatake I"/>
            <person name="Matsumoto R"/>
            <person name="Murakumo K"/>
            <person name="Nishida K"/>
            <person name="Terakita A"/>
            <person name="Kuratani S"/>
            <person name="Sato K"/>
            <person name="Hyodo S Kuraku.S."/>
        </authorList>
    </citation>
    <scope>NUCLEOTIDE SEQUENCE [LARGE SCALE GENOMIC DNA]</scope>
</reference>
<comment type="caution">
    <text evidence="2">The sequence shown here is derived from an EMBL/GenBank/DDBJ whole genome shotgun (WGS) entry which is preliminary data.</text>
</comment>
<evidence type="ECO:0000313" key="3">
    <source>
        <dbReference type="Proteomes" id="UP000287033"/>
    </source>
</evidence>
<dbReference type="EMBL" id="BEZZ01101354">
    <property type="protein sequence ID" value="GCC43350.1"/>
    <property type="molecule type" value="Genomic_DNA"/>
</dbReference>
<dbReference type="Pfam" id="PF02037">
    <property type="entry name" value="SAP"/>
    <property type="match status" value="1"/>
</dbReference>
<dbReference type="InterPro" id="IPR003034">
    <property type="entry name" value="SAP_dom"/>
</dbReference>
<dbReference type="PROSITE" id="PS50800">
    <property type="entry name" value="SAP"/>
    <property type="match status" value="1"/>
</dbReference>
<organism evidence="2 3">
    <name type="scientific">Chiloscyllium punctatum</name>
    <name type="common">Brownbanded bambooshark</name>
    <name type="synonym">Hemiscyllium punctatum</name>
    <dbReference type="NCBI Taxonomy" id="137246"/>
    <lineage>
        <taxon>Eukaryota</taxon>
        <taxon>Metazoa</taxon>
        <taxon>Chordata</taxon>
        <taxon>Craniata</taxon>
        <taxon>Vertebrata</taxon>
        <taxon>Chondrichthyes</taxon>
        <taxon>Elasmobranchii</taxon>
        <taxon>Galeomorphii</taxon>
        <taxon>Galeoidea</taxon>
        <taxon>Orectolobiformes</taxon>
        <taxon>Hemiscylliidae</taxon>
        <taxon>Chiloscyllium</taxon>
    </lineage>
</organism>
<gene>
    <name evidence="2" type="ORF">chiPu_0027341</name>
</gene>
<dbReference type="SUPFAM" id="SSF68906">
    <property type="entry name" value="SAP domain"/>
    <property type="match status" value="1"/>
</dbReference>
<feature type="domain" description="SAP" evidence="1">
    <location>
        <begin position="30"/>
        <end position="61"/>
    </location>
</feature>
<accession>A0A401TL03</accession>
<dbReference type="Gene3D" id="1.10.720.30">
    <property type="entry name" value="SAP domain"/>
    <property type="match status" value="1"/>
</dbReference>
<evidence type="ECO:0000259" key="1">
    <source>
        <dbReference type="PROSITE" id="PS50800"/>
    </source>
</evidence>